<feature type="region of interest" description="Disordered" evidence="1">
    <location>
        <begin position="1"/>
        <end position="30"/>
    </location>
</feature>
<name>A0A0K2ATL0_STRA7</name>
<dbReference type="KEGG" id="samb:SAM23877_3297"/>
<feature type="compositionally biased region" description="Basic and acidic residues" evidence="1">
    <location>
        <begin position="158"/>
        <end position="171"/>
    </location>
</feature>
<evidence type="ECO:0000256" key="1">
    <source>
        <dbReference type="SAM" id="MobiDB-lite"/>
    </source>
</evidence>
<organism evidence="2 3">
    <name type="scientific">Streptomyces ambofaciens (strain ATCC 23877 / 3486 / DSM 40053 / JCM 4204 / NBRC 12836 / NRRL B-2516)</name>
    <dbReference type="NCBI Taxonomy" id="278992"/>
    <lineage>
        <taxon>Bacteria</taxon>
        <taxon>Bacillati</taxon>
        <taxon>Actinomycetota</taxon>
        <taxon>Actinomycetes</taxon>
        <taxon>Kitasatosporales</taxon>
        <taxon>Streptomycetaceae</taxon>
        <taxon>Streptomyces</taxon>
    </lineage>
</organism>
<evidence type="ECO:0000313" key="2">
    <source>
        <dbReference type="EMBL" id="AKZ56344.1"/>
    </source>
</evidence>
<dbReference type="AlphaFoldDB" id="A0A0K2ATL0"/>
<accession>A0A0K2ATL0</accession>
<protein>
    <submittedName>
        <fullName evidence="2">Uncharacterized protein</fullName>
    </submittedName>
</protein>
<feature type="compositionally biased region" description="Pro residues" evidence="1">
    <location>
        <begin position="174"/>
        <end position="186"/>
    </location>
</feature>
<evidence type="ECO:0000313" key="3">
    <source>
        <dbReference type="Proteomes" id="UP000061018"/>
    </source>
</evidence>
<dbReference type="Proteomes" id="UP000061018">
    <property type="component" value="Chromosome"/>
</dbReference>
<gene>
    <name evidence="2" type="ORF">SAM23877_3297</name>
</gene>
<feature type="region of interest" description="Disordered" evidence="1">
    <location>
        <begin position="101"/>
        <end position="219"/>
    </location>
</feature>
<dbReference type="STRING" id="1889.SAM40697_2997"/>
<dbReference type="EMBL" id="CP012382">
    <property type="protein sequence ID" value="AKZ56344.1"/>
    <property type="molecule type" value="Genomic_DNA"/>
</dbReference>
<reference evidence="3" key="1">
    <citation type="journal article" date="2015" name="J. Biotechnol.">
        <title>Complete genome sequence of Streptomyces ambofaciens ATCC 23877, the spiramycin producer.</title>
        <authorList>
            <person name="Thibessard A."/>
            <person name="Haas D."/>
            <person name="Gerbaud C."/>
            <person name="Aigle B."/>
            <person name="Lautru S."/>
            <person name="Pernodet J.L."/>
            <person name="Leblond P."/>
        </authorList>
    </citation>
    <scope>NUCLEOTIDE SEQUENCE [LARGE SCALE GENOMIC DNA]</scope>
    <source>
        <strain evidence="3">ATCC 23877 / 3486 / DSM 40053 / JCM 4204 / NBRC 12836 / NRRL B-2516</strain>
    </source>
</reference>
<feature type="compositionally biased region" description="Gly residues" evidence="1">
    <location>
        <begin position="106"/>
        <end position="115"/>
    </location>
</feature>
<proteinExistence type="predicted"/>
<feature type="compositionally biased region" description="Basic and acidic residues" evidence="1">
    <location>
        <begin position="19"/>
        <end position="30"/>
    </location>
</feature>
<sequence length="219" mass="23161">MTEQNPSAHARPASGRRPGGVEHENHPHHDHFTVVGNHLLQHPELSLTAIGLAVHIQSLPAGAPVGIKALAGKFPPPARCRRCRRYRCRCDRCRRYRCRRRPSRAGHGGRPGSGVEGRPVTGGRSAHPPARARLPVAADRAGRSPPRPVRDGLAGARCARDRRGADSDDRPAPGTDPPPGGLPGAPPHRRSPPAPAGATPAHSRPADSRPAHSGPSPDV</sequence>